<dbReference type="InterPro" id="IPR002347">
    <property type="entry name" value="SDR_fam"/>
</dbReference>
<name>A0AAJ0GBL9_9PEZI</name>
<dbReference type="CDD" id="cd05233">
    <property type="entry name" value="SDR_c"/>
    <property type="match status" value="1"/>
</dbReference>
<dbReference type="Proteomes" id="UP001271007">
    <property type="component" value="Unassembled WGS sequence"/>
</dbReference>
<sequence length="230" mass="25387">MAQKIVIVLGCGPNIGTSTVKTFRADGYKVAYASRKSDENASDDMTLALRCDLSQSKSVEELFETVRQKWGEPSVVVHNGYAHYATKPEESFNIPTETFEEQLAINSTSVFLAIREMVAGSAKLAGPKTFIFTGNQSNEGGVPGWLSLGVGKVSSAYMIELADNVYREQDFRFHFVDERTPKGKPMFVGLGGQAHADMFLSLAEREVELPWLVTFVSGKGYVEFPRKLIL</sequence>
<keyword evidence="4" id="KW-1185">Reference proteome</keyword>
<dbReference type="Gene3D" id="3.40.50.720">
    <property type="entry name" value="NAD(P)-binding Rossmann-like Domain"/>
    <property type="match status" value="1"/>
</dbReference>
<reference evidence="3" key="1">
    <citation type="submission" date="2023-04" db="EMBL/GenBank/DDBJ databases">
        <title>Black Yeasts Isolated from many extreme environments.</title>
        <authorList>
            <person name="Coleine C."/>
            <person name="Stajich J.E."/>
            <person name="Selbmann L."/>
        </authorList>
    </citation>
    <scope>NUCLEOTIDE SEQUENCE</scope>
    <source>
        <strain evidence="3">CCFEE 5312</strain>
    </source>
</reference>
<dbReference type="EMBL" id="JAWDJX010000044">
    <property type="protein sequence ID" value="KAK3048882.1"/>
    <property type="molecule type" value="Genomic_DNA"/>
</dbReference>
<keyword evidence="2" id="KW-0560">Oxidoreductase</keyword>
<dbReference type="SUPFAM" id="SSF51735">
    <property type="entry name" value="NAD(P)-binding Rossmann-fold domains"/>
    <property type="match status" value="1"/>
</dbReference>
<dbReference type="PANTHER" id="PTHR43669">
    <property type="entry name" value="5-KETO-D-GLUCONATE 5-REDUCTASE"/>
    <property type="match status" value="1"/>
</dbReference>
<dbReference type="GO" id="GO:0016491">
    <property type="term" value="F:oxidoreductase activity"/>
    <property type="evidence" value="ECO:0007669"/>
    <property type="project" value="UniProtKB-KW"/>
</dbReference>
<dbReference type="AlphaFoldDB" id="A0AAJ0GBL9"/>
<proteinExistence type="inferred from homology"/>
<comment type="similarity">
    <text evidence="1">Belongs to the short-chain dehydrogenases/reductases (SDR) family.</text>
</comment>
<dbReference type="Pfam" id="PF13561">
    <property type="entry name" value="adh_short_C2"/>
    <property type="match status" value="1"/>
</dbReference>
<accession>A0AAJ0GBL9</accession>
<evidence type="ECO:0000256" key="2">
    <source>
        <dbReference type="ARBA" id="ARBA00023002"/>
    </source>
</evidence>
<gene>
    <name evidence="3" type="ORF">LTR09_009777</name>
</gene>
<protein>
    <submittedName>
        <fullName evidence="3">Uncharacterized protein</fullName>
    </submittedName>
</protein>
<evidence type="ECO:0000256" key="1">
    <source>
        <dbReference type="ARBA" id="ARBA00006484"/>
    </source>
</evidence>
<organism evidence="3 4">
    <name type="scientific">Extremus antarcticus</name>
    <dbReference type="NCBI Taxonomy" id="702011"/>
    <lineage>
        <taxon>Eukaryota</taxon>
        <taxon>Fungi</taxon>
        <taxon>Dikarya</taxon>
        <taxon>Ascomycota</taxon>
        <taxon>Pezizomycotina</taxon>
        <taxon>Dothideomycetes</taxon>
        <taxon>Dothideomycetidae</taxon>
        <taxon>Mycosphaerellales</taxon>
        <taxon>Extremaceae</taxon>
        <taxon>Extremus</taxon>
    </lineage>
</organism>
<evidence type="ECO:0000313" key="3">
    <source>
        <dbReference type="EMBL" id="KAK3048882.1"/>
    </source>
</evidence>
<dbReference type="PANTHER" id="PTHR43669:SF4">
    <property type="entry name" value="SHORT-CHAIN DEHYDROGENASE"/>
    <property type="match status" value="1"/>
</dbReference>
<dbReference type="InterPro" id="IPR036291">
    <property type="entry name" value="NAD(P)-bd_dom_sf"/>
</dbReference>
<evidence type="ECO:0000313" key="4">
    <source>
        <dbReference type="Proteomes" id="UP001271007"/>
    </source>
</evidence>
<comment type="caution">
    <text evidence="3">The sequence shown here is derived from an EMBL/GenBank/DDBJ whole genome shotgun (WGS) entry which is preliminary data.</text>
</comment>